<evidence type="ECO:0000256" key="3">
    <source>
        <dbReference type="ARBA" id="ARBA00022692"/>
    </source>
</evidence>
<feature type="transmembrane region" description="Helical" evidence="7">
    <location>
        <begin position="985"/>
        <end position="1009"/>
    </location>
</feature>
<feature type="domain" description="Transmembrane protein TMEM132 cohesin-like" evidence="10">
    <location>
        <begin position="320"/>
        <end position="470"/>
    </location>
</feature>
<feature type="domain" description="Transmembrane protein TMEM132 fifth" evidence="12">
    <location>
        <begin position="598"/>
        <end position="748"/>
    </location>
</feature>
<reference evidence="14 16" key="1">
    <citation type="journal article" date="2014" name="BMC Genomics">
        <title>Genome sequence of Anopheles sinensis provides insight into genetics basis of mosquito competence for malaria parasites.</title>
        <authorList>
            <person name="Zhou D."/>
            <person name="Zhang D."/>
            <person name="Ding G."/>
            <person name="Shi L."/>
            <person name="Hou Q."/>
            <person name="Ye Y."/>
            <person name="Xu Y."/>
            <person name="Zhou H."/>
            <person name="Xiong C."/>
            <person name="Li S."/>
            <person name="Yu J."/>
            <person name="Hong S."/>
            <person name="Yu X."/>
            <person name="Zou P."/>
            <person name="Chen C."/>
            <person name="Chang X."/>
            <person name="Wang W."/>
            <person name="Lv Y."/>
            <person name="Sun Y."/>
            <person name="Ma L."/>
            <person name="Shen B."/>
            <person name="Zhu C."/>
        </authorList>
    </citation>
    <scope>NUCLEOTIDE SEQUENCE [LARGE SCALE GENOMIC DNA]</scope>
</reference>
<dbReference type="InterPro" id="IPR026307">
    <property type="entry name" value="TMEM132"/>
</dbReference>
<evidence type="ECO:0000256" key="6">
    <source>
        <dbReference type="SAM" id="MobiDB-lite"/>
    </source>
</evidence>
<reference evidence="15" key="2">
    <citation type="submission" date="2020-05" db="UniProtKB">
        <authorList>
            <consortium name="EnsemblMetazoa"/>
        </authorList>
    </citation>
    <scope>IDENTIFICATION</scope>
</reference>
<accession>A0A084VYR8</accession>
<proteinExistence type="inferred from homology"/>
<dbReference type="OMA" id="VYEVFSW"/>
<dbReference type="STRING" id="74873.A0A084VYR8"/>
<evidence type="ECO:0000313" key="16">
    <source>
        <dbReference type="Proteomes" id="UP000030765"/>
    </source>
</evidence>
<dbReference type="VEuPathDB" id="VectorBase:ASIC010880"/>
<feature type="region of interest" description="Disordered" evidence="6">
    <location>
        <begin position="1305"/>
        <end position="1330"/>
    </location>
</feature>
<keyword evidence="5 7" id="KW-0472">Membrane</keyword>
<dbReference type="EnsemblMetazoa" id="ASIC010880-RA">
    <property type="protein sequence ID" value="ASIC010880-PA"/>
    <property type="gene ID" value="ASIC010880"/>
</dbReference>
<evidence type="ECO:0000259" key="9">
    <source>
        <dbReference type="Pfam" id="PF16070"/>
    </source>
</evidence>
<keyword evidence="16" id="KW-1185">Reference proteome</keyword>
<evidence type="ECO:0000259" key="12">
    <source>
        <dbReference type="Pfam" id="PF23486"/>
    </source>
</evidence>
<dbReference type="InterPro" id="IPR031436">
    <property type="entry name" value="TMEM132_C"/>
</dbReference>
<dbReference type="Proteomes" id="UP000030765">
    <property type="component" value="Unassembled WGS sequence"/>
</dbReference>
<sequence length="1414" mass="156483">MYFTTSRTGRRVSSHGEIVAPFTYVQRSLTLIFSNPGQYKDQRMSLCKLNNSSLYPQAWLAILHYLVFVYSVEVHFETPDSGFFLKHSPRQSALVPAIAPANSKTRTGSNEYTLSVDRFTVVQTSQPVSIRASYGPFSTKQTVPARYIVPDVLETANADAGVQNTTAALIDLQQSNLHLDISAHVVKSSIARDSPVLRVLFHAGADPGGHLQRQKICVLLHASMGTKPPLKGRCMPDGEDGVCVAEVVIPANWWPPMPPPEREERRNGTPPKTPQRMVQVAYSVFEPPARSPELCEPKIQIQPLTSFAKIPLTQSQLPYKELRADETLTMMVPQQPLYPLSKIHVPVFLHQEQGQNIAVFIVRARVKAGMRILGAVASSDDWNVSVEKENTKHTVARVTAFRKDQDPDSPADVLRSEDLSARNRVTEVFTWLLEVANDTKEHWDGGRIIWSVSYVHDGAKMKDESAEPVVTSSHSPIHEEARKKIVAKLEIQKDDIQAVLPIAKNWELMNTAVLTGRQVSQAMKVFIVSQAGKVADVTLQSSCQAEDESVMKVSSSCSSVYVDGSEIRGSSNASILVKYGTYTGLARFTVWMPEFPLEVSVADFRLSQIKGWKIPEEHNTATGKTKRRKKRAYVGVWGHNGDDFVNGVSSERNICRARYQQSPVEVYARFLAVDQDSGRVSYLISRRTGLQVTDLVQPLLRVADPKIATLRGRTLQGRAMGRTDVQVLSPINGRVIGAREVRVGSDKVTITRLIVKVVSGLQLSISNDGSIENGYIAETSVTRKLTAQYQEGLLDIDLEFSDGTRTPLRDISVDDYFLLVESLDTEVVAFAPMLASHHPRVIAVGEGNGELLRVTLLLSEECRLRRNMPVSKQGIKSSIGPLVTALASVQVDFSVSDASTRPDTVQNDGVAGRERNKSGREMSDLEDILIGIPLKDDKGPLMATAVQPSRLHHRGSSIIPGSNEPFVGFTSNKSMVHADATTLEIGMYIVLTAFCLAIAVFVVSCIVYASRYRPITIDVNGDASVRDGTGNASVFDFGKGNESCATNAHDWVWLGRATMDRSNAENASEPNVNRESRMHIISNPMNNKYGDADESIIQINSFDNPNHIQLPPSVCIPLRNNAVPLPTHNVTTTVVDRIEYRPPVPPHRHTGVTAHAPSTQRLSRNSGSGMANRSCSATNPAFHLQLQKSVPVQQKNLTQTQHYIDAALFCNAIQRPQYNEGNTHPVALRVANRSPHSFENKGFSVLPSTVEDHLTDRSHEDHRQSNDLHMAERIVEQKNAQQTAFKFDTINHQHNHLYHHLLQQKQQEKQQAELNGYRQPGSSSDDNGGFITPLDDECCRNNSNLKHVEVVPPPASQEMLSIKMNKKATLVGNPMFSSTPDSELGPGESLGLDDLDMDYEQIMHYFDNLKESNA</sequence>
<dbReference type="GO" id="GO:0016020">
    <property type="term" value="C:membrane"/>
    <property type="evidence" value="ECO:0007669"/>
    <property type="project" value="UniProtKB-SubCell"/>
</dbReference>
<evidence type="ECO:0000256" key="2">
    <source>
        <dbReference type="ARBA" id="ARBA00006166"/>
    </source>
</evidence>
<dbReference type="EMBL" id="ATLV01018422">
    <property type="status" value="NOT_ANNOTATED_CDS"/>
    <property type="molecule type" value="Genomic_DNA"/>
</dbReference>
<gene>
    <name evidence="14" type="ORF">ZHAS_00010880</name>
</gene>
<evidence type="ECO:0000256" key="7">
    <source>
        <dbReference type="SAM" id="Phobius"/>
    </source>
</evidence>
<dbReference type="InterPro" id="IPR031437">
    <property type="entry name" value="Ig_TMEM132_4th"/>
</dbReference>
<evidence type="ECO:0000259" key="8">
    <source>
        <dbReference type="Pfam" id="PF15706"/>
    </source>
</evidence>
<keyword evidence="3 7" id="KW-0812">Transmembrane</keyword>
<dbReference type="InterPro" id="IPR055421">
    <property type="entry name" value="TMEM132_3rd"/>
</dbReference>
<dbReference type="InterPro" id="IPR055424">
    <property type="entry name" value="Ig_TMEM132_6th"/>
</dbReference>
<comment type="similarity">
    <text evidence="2">Belongs to the TMEM132 family.</text>
</comment>
<dbReference type="Pfam" id="PF23487">
    <property type="entry name" value="Ig_TMEM132_6th"/>
    <property type="match status" value="1"/>
</dbReference>
<feature type="region of interest" description="Disordered" evidence="6">
    <location>
        <begin position="1142"/>
        <end position="1176"/>
    </location>
</feature>
<dbReference type="Pfam" id="PF16070">
    <property type="entry name" value="Ig_TMEM132_4th"/>
    <property type="match status" value="1"/>
</dbReference>
<dbReference type="InterPro" id="IPR055422">
    <property type="entry name" value="Ig_TMEM132_2nd"/>
</dbReference>
<dbReference type="Pfam" id="PF23486">
    <property type="entry name" value="Ig_TMEM132_5th"/>
    <property type="match status" value="1"/>
</dbReference>
<dbReference type="PANTHER" id="PTHR13388">
    <property type="entry name" value="DETONATOR, ISOFORM E"/>
    <property type="match status" value="1"/>
</dbReference>
<dbReference type="EMBL" id="KE525233">
    <property type="protein sequence ID" value="KFB43112.1"/>
    <property type="molecule type" value="Genomic_DNA"/>
</dbReference>
<dbReference type="PANTHER" id="PTHR13388:SF11">
    <property type="entry name" value="DETONATOR, ISOFORM E"/>
    <property type="match status" value="1"/>
</dbReference>
<evidence type="ECO:0000259" key="10">
    <source>
        <dbReference type="Pfam" id="PF23039"/>
    </source>
</evidence>
<evidence type="ECO:0000256" key="1">
    <source>
        <dbReference type="ARBA" id="ARBA00004479"/>
    </source>
</evidence>
<feature type="compositionally biased region" description="Polar residues" evidence="6">
    <location>
        <begin position="1156"/>
        <end position="1176"/>
    </location>
</feature>
<dbReference type="VEuPathDB" id="VectorBase:ASIS016837"/>
<evidence type="ECO:0000256" key="5">
    <source>
        <dbReference type="ARBA" id="ARBA00023136"/>
    </source>
</evidence>
<evidence type="ECO:0000256" key="4">
    <source>
        <dbReference type="ARBA" id="ARBA00022989"/>
    </source>
</evidence>
<feature type="domain" description="Transmembrane protein TMEM132 C-terminal" evidence="8">
    <location>
        <begin position="978"/>
        <end position="1058"/>
    </location>
</feature>
<feature type="region of interest" description="Disordered" evidence="6">
    <location>
        <begin position="255"/>
        <end position="274"/>
    </location>
</feature>
<organism evidence="14">
    <name type="scientific">Anopheles sinensis</name>
    <name type="common">Mosquito</name>
    <dbReference type="NCBI Taxonomy" id="74873"/>
    <lineage>
        <taxon>Eukaryota</taxon>
        <taxon>Metazoa</taxon>
        <taxon>Ecdysozoa</taxon>
        <taxon>Arthropoda</taxon>
        <taxon>Hexapoda</taxon>
        <taxon>Insecta</taxon>
        <taxon>Pterygota</taxon>
        <taxon>Neoptera</taxon>
        <taxon>Endopterygota</taxon>
        <taxon>Diptera</taxon>
        <taxon>Nematocera</taxon>
        <taxon>Culicoidea</taxon>
        <taxon>Culicidae</taxon>
        <taxon>Anophelinae</taxon>
        <taxon>Anopheles</taxon>
    </lineage>
</organism>
<protein>
    <submittedName>
        <fullName evidence="14">AGAP004670-PA-like protein</fullName>
    </submittedName>
</protein>
<evidence type="ECO:0000259" key="13">
    <source>
        <dbReference type="Pfam" id="PF23487"/>
    </source>
</evidence>
<feature type="domain" description="Transmembrane protein TMEM132 sixth" evidence="13">
    <location>
        <begin position="749"/>
        <end position="863"/>
    </location>
</feature>
<name>A0A084VYR8_ANOSI</name>
<comment type="subcellular location">
    <subcellularLocation>
        <location evidence="1">Membrane</location>
        <topology evidence="1">Single-pass type I membrane protein</topology>
    </subcellularLocation>
</comment>
<dbReference type="Pfam" id="PF23481">
    <property type="entry name" value="Ig_TMEM132_2nd"/>
    <property type="match status" value="1"/>
</dbReference>
<dbReference type="Pfam" id="PF23039">
    <property type="entry name" value="TMEM132_3rd"/>
    <property type="match status" value="1"/>
</dbReference>
<evidence type="ECO:0000313" key="15">
    <source>
        <dbReference type="EnsemblMetazoa" id="ASIC010880-PA"/>
    </source>
</evidence>
<feature type="domain" description="Transmembrane protein family 132 fourth" evidence="9">
    <location>
        <begin position="498"/>
        <end position="594"/>
    </location>
</feature>
<dbReference type="OrthoDB" id="10026202at2759"/>
<evidence type="ECO:0000259" key="11">
    <source>
        <dbReference type="Pfam" id="PF23481"/>
    </source>
</evidence>
<dbReference type="Pfam" id="PF15706">
    <property type="entry name" value="TMEM132_C"/>
    <property type="match status" value="1"/>
</dbReference>
<feature type="domain" description="Transmembrane protein TMEM132 second Ig-like" evidence="11">
    <location>
        <begin position="181"/>
        <end position="267"/>
    </location>
</feature>
<keyword evidence="4 7" id="KW-1133">Transmembrane helix</keyword>
<feature type="region of interest" description="Disordered" evidence="6">
    <location>
        <begin position="900"/>
        <end position="919"/>
    </location>
</feature>
<evidence type="ECO:0000313" key="14">
    <source>
        <dbReference type="EMBL" id="KFB43112.1"/>
    </source>
</evidence>
<dbReference type="InterPro" id="IPR055423">
    <property type="entry name" value="Ig_TMEM132_5th"/>
</dbReference>